<dbReference type="RefSeq" id="XP_060302263.1">
    <property type="nucleotide sequence ID" value="XM_060440825.1"/>
</dbReference>
<evidence type="ECO:0000313" key="1">
    <source>
        <dbReference type="EMBL" id="KAK0733386.1"/>
    </source>
</evidence>
<organism evidence="1 2">
    <name type="scientific">Lasiosphaeria miniovina</name>
    <dbReference type="NCBI Taxonomy" id="1954250"/>
    <lineage>
        <taxon>Eukaryota</taxon>
        <taxon>Fungi</taxon>
        <taxon>Dikarya</taxon>
        <taxon>Ascomycota</taxon>
        <taxon>Pezizomycotina</taxon>
        <taxon>Sordariomycetes</taxon>
        <taxon>Sordariomycetidae</taxon>
        <taxon>Sordariales</taxon>
        <taxon>Lasiosphaeriaceae</taxon>
        <taxon>Lasiosphaeria</taxon>
    </lineage>
</organism>
<gene>
    <name evidence="1" type="ORF">B0T26DRAFT_683991</name>
</gene>
<accession>A0AA40EDG1</accession>
<dbReference type="AlphaFoldDB" id="A0AA40EDG1"/>
<dbReference type="GeneID" id="85324095"/>
<evidence type="ECO:0000313" key="2">
    <source>
        <dbReference type="Proteomes" id="UP001172101"/>
    </source>
</evidence>
<sequence>MAFVEDHMSAYWNGQGIFYPWDMFTFEAEKEQSGLEPVHFPGHCRIEPTRMYHATISHGEWPSLALPTAMSPLARSPG</sequence>
<reference evidence="1" key="1">
    <citation type="submission" date="2023-06" db="EMBL/GenBank/DDBJ databases">
        <title>Genome-scale phylogeny and comparative genomics of the fungal order Sordariales.</title>
        <authorList>
            <consortium name="Lawrence Berkeley National Laboratory"/>
            <person name="Hensen N."/>
            <person name="Bonometti L."/>
            <person name="Westerberg I."/>
            <person name="Brannstrom I.O."/>
            <person name="Guillou S."/>
            <person name="Cros-Aarteil S."/>
            <person name="Calhoun S."/>
            <person name="Haridas S."/>
            <person name="Kuo A."/>
            <person name="Mondo S."/>
            <person name="Pangilinan J."/>
            <person name="Riley R."/>
            <person name="LaButti K."/>
            <person name="Andreopoulos B."/>
            <person name="Lipzen A."/>
            <person name="Chen C."/>
            <person name="Yanf M."/>
            <person name="Daum C."/>
            <person name="Ng V."/>
            <person name="Clum A."/>
            <person name="Steindorff A."/>
            <person name="Ohm R."/>
            <person name="Martin F."/>
            <person name="Silar P."/>
            <person name="Natvig D."/>
            <person name="Lalanne C."/>
            <person name="Gautier V."/>
            <person name="Ament-velasquez S.L."/>
            <person name="Kruys A."/>
            <person name="Hutchinson M.I."/>
            <person name="Powell A.J."/>
            <person name="Barry K."/>
            <person name="Miller A.N."/>
            <person name="Grigoriev I.V."/>
            <person name="Debuchy R."/>
            <person name="Gladieux P."/>
            <person name="Thoren M.H."/>
            <person name="Johannesson H."/>
        </authorList>
    </citation>
    <scope>NUCLEOTIDE SEQUENCE</scope>
    <source>
        <strain evidence="1">SMH2392-1A</strain>
    </source>
</reference>
<dbReference type="Proteomes" id="UP001172101">
    <property type="component" value="Unassembled WGS sequence"/>
</dbReference>
<proteinExistence type="predicted"/>
<keyword evidence="2" id="KW-1185">Reference proteome</keyword>
<dbReference type="EMBL" id="JAUIRO010000001">
    <property type="protein sequence ID" value="KAK0733386.1"/>
    <property type="molecule type" value="Genomic_DNA"/>
</dbReference>
<protein>
    <submittedName>
        <fullName evidence="1">Uncharacterized protein</fullName>
    </submittedName>
</protein>
<comment type="caution">
    <text evidence="1">The sequence shown here is derived from an EMBL/GenBank/DDBJ whole genome shotgun (WGS) entry which is preliminary data.</text>
</comment>
<name>A0AA40EDG1_9PEZI</name>